<keyword evidence="2" id="KW-1003">Cell membrane</keyword>
<keyword evidence="6 8" id="KW-1133">Transmembrane helix</keyword>
<comment type="subcellular location">
    <subcellularLocation>
        <location evidence="1">Cell membrane</location>
        <topology evidence="1">Multi-pass membrane protein</topology>
    </subcellularLocation>
</comment>
<dbReference type="EMBL" id="CP023422">
    <property type="protein sequence ID" value="ATD61906.1"/>
    <property type="molecule type" value="Genomic_DNA"/>
</dbReference>
<evidence type="ECO:0000256" key="7">
    <source>
        <dbReference type="ARBA" id="ARBA00023136"/>
    </source>
</evidence>
<reference evidence="10 11" key="1">
    <citation type="submission" date="2017-09" db="EMBL/GenBank/DDBJ databases">
        <title>Complete genome sequence of Janthinobacterium svalbardensis PAMC 27463.</title>
        <authorList>
            <person name="Cho Y.-J."/>
            <person name="Cho A."/>
            <person name="Kim O.-S."/>
            <person name="Lee J.-I."/>
        </authorList>
    </citation>
    <scope>NUCLEOTIDE SEQUENCE [LARGE SCALE GENOMIC DNA]</scope>
    <source>
        <strain evidence="10 11">PAMC 27463</strain>
    </source>
</reference>
<evidence type="ECO:0000256" key="1">
    <source>
        <dbReference type="ARBA" id="ARBA00004651"/>
    </source>
</evidence>
<keyword evidence="3" id="KW-0328">Glycosyltransferase</keyword>
<feature type="transmembrane region" description="Helical" evidence="8">
    <location>
        <begin position="230"/>
        <end position="260"/>
    </location>
</feature>
<evidence type="ECO:0000256" key="3">
    <source>
        <dbReference type="ARBA" id="ARBA00022676"/>
    </source>
</evidence>
<dbReference type="InterPro" id="IPR038731">
    <property type="entry name" value="RgtA/B/C-like"/>
</dbReference>
<feature type="transmembrane region" description="Helical" evidence="8">
    <location>
        <begin position="150"/>
        <end position="169"/>
    </location>
</feature>
<proteinExistence type="predicted"/>
<sequence length="565" mass="63903">MNACQFSNLAFRKNSSYLHRYSIFAHYDLPVAELAPGRSAAERIAMEDTIDFRVVREIFKNAESMRLAMMQVQQPQADISPATVRKYFVIAVLAHLFCWTVLPLFLQSNAALDMLEGLAWGKEWQLGYEKDPPLFPWVIQVLTQWSGKGLWISYLAGQLCVATVFFAVWQLGQRVASVLEALIGALLLEGVYYLSLPTLELNDIVLQMPFSALFGWLLHKAIRADRLADWILAGVVASLGLWSRYSMGAYIVPIAIFAVIHPFSRSRLRSKGPWFLILVCTLLFLPHLYWIVETDFISLKYVGHRAPQVHDTVSFLTQYMAFIGAQVLALLPLLLVSLLLWRWRATKHWLRVRWEDFDFSYIATLALGPAVFSLVLSFSAQRPLRAMWGAPLWLFLGLFIVLLLRPVITRQRLHCLRRAWLLLLLFPMVYFVAEKKFGTAITGNEQAVNFPGNSLGQAINTRWRTMTGRPLKYVVGNTWTAGNVAFYARDRPSVIFSHGDQRLSPWAEAGDVRQAGAVIVWNVKLEGAALPAYLASRFPGAVLQPSVTVTGKLPHQFGIAYVMPQ</sequence>
<dbReference type="RefSeq" id="WP_096235932.1">
    <property type="nucleotide sequence ID" value="NZ_CP023422.1"/>
</dbReference>
<keyword evidence="5 8" id="KW-0812">Transmembrane</keyword>
<feature type="transmembrane region" description="Helical" evidence="8">
    <location>
        <begin position="361"/>
        <end position="380"/>
    </location>
</feature>
<gene>
    <name evidence="10" type="ORF">CNX70_18345</name>
</gene>
<dbReference type="PANTHER" id="PTHR33908:SF9">
    <property type="entry name" value="BLL5595 PROTEIN"/>
    <property type="match status" value="1"/>
</dbReference>
<keyword evidence="7 8" id="KW-0472">Membrane</keyword>
<dbReference type="Pfam" id="PF13231">
    <property type="entry name" value="PMT_2"/>
    <property type="match status" value="1"/>
</dbReference>
<evidence type="ECO:0000256" key="6">
    <source>
        <dbReference type="ARBA" id="ARBA00022989"/>
    </source>
</evidence>
<evidence type="ECO:0000256" key="5">
    <source>
        <dbReference type="ARBA" id="ARBA00022692"/>
    </source>
</evidence>
<evidence type="ECO:0000256" key="4">
    <source>
        <dbReference type="ARBA" id="ARBA00022679"/>
    </source>
</evidence>
<accession>A0A290WZ71</accession>
<feature type="transmembrane region" description="Helical" evidence="8">
    <location>
        <begin position="319"/>
        <end position="341"/>
    </location>
</feature>
<evidence type="ECO:0000256" key="2">
    <source>
        <dbReference type="ARBA" id="ARBA00022475"/>
    </source>
</evidence>
<evidence type="ECO:0000313" key="11">
    <source>
        <dbReference type="Proteomes" id="UP000218437"/>
    </source>
</evidence>
<dbReference type="InterPro" id="IPR050297">
    <property type="entry name" value="LipidA_mod_glycosyltrf_83"/>
</dbReference>
<organism evidence="10 11">
    <name type="scientific">Janthinobacterium svalbardensis</name>
    <dbReference type="NCBI Taxonomy" id="368607"/>
    <lineage>
        <taxon>Bacteria</taxon>
        <taxon>Pseudomonadati</taxon>
        <taxon>Pseudomonadota</taxon>
        <taxon>Betaproteobacteria</taxon>
        <taxon>Burkholderiales</taxon>
        <taxon>Oxalobacteraceae</taxon>
        <taxon>Janthinobacterium</taxon>
    </lineage>
</organism>
<feature type="transmembrane region" description="Helical" evidence="8">
    <location>
        <begin position="175"/>
        <end position="194"/>
    </location>
</feature>
<protein>
    <recommendedName>
        <fullName evidence="9">Glycosyltransferase RgtA/B/C/D-like domain-containing protein</fullName>
    </recommendedName>
</protein>
<evidence type="ECO:0000313" key="10">
    <source>
        <dbReference type="EMBL" id="ATD61906.1"/>
    </source>
</evidence>
<dbReference type="Proteomes" id="UP000218437">
    <property type="component" value="Chromosome"/>
</dbReference>
<dbReference type="PANTHER" id="PTHR33908">
    <property type="entry name" value="MANNOSYLTRANSFERASE YKCB-RELATED"/>
    <property type="match status" value="1"/>
</dbReference>
<evidence type="ECO:0000259" key="9">
    <source>
        <dbReference type="Pfam" id="PF13231"/>
    </source>
</evidence>
<keyword evidence="4" id="KW-0808">Transferase</keyword>
<feature type="domain" description="Glycosyltransferase RgtA/B/C/D-like" evidence="9">
    <location>
        <begin position="131"/>
        <end position="290"/>
    </location>
</feature>
<dbReference type="KEGG" id="jsv:CNX70_18345"/>
<name>A0A290WZ71_9BURK</name>
<dbReference type="GO" id="GO:0005886">
    <property type="term" value="C:plasma membrane"/>
    <property type="evidence" value="ECO:0007669"/>
    <property type="project" value="UniProtKB-SubCell"/>
</dbReference>
<feature type="transmembrane region" description="Helical" evidence="8">
    <location>
        <begin position="272"/>
        <end position="292"/>
    </location>
</feature>
<dbReference type="GO" id="GO:0016763">
    <property type="term" value="F:pentosyltransferase activity"/>
    <property type="evidence" value="ECO:0007669"/>
    <property type="project" value="TreeGrafter"/>
</dbReference>
<dbReference type="GO" id="GO:0009103">
    <property type="term" value="P:lipopolysaccharide biosynthetic process"/>
    <property type="evidence" value="ECO:0007669"/>
    <property type="project" value="UniProtKB-ARBA"/>
</dbReference>
<feature type="transmembrane region" description="Helical" evidence="8">
    <location>
        <begin position="386"/>
        <end position="404"/>
    </location>
</feature>
<feature type="transmembrane region" description="Helical" evidence="8">
    <location>
        <begin position="87"/>
        <end position="106"/>
    </location>
</feature>
<dbReference type="AlphaFoldDB" id="A0A290WZ71"/>
<evidence type="ECO:0000256" key="8">
    <source>
        <dbReference type="SAM" id="Phobius"/>
    </source>
</evidence>
<keyword evidence="11" id="KW-1185">Reference proteome</keyword>
<feature type="transmembrane region" description="Helical" evidence="8">
    <location>
        <begin position="416"/>
        <end position="433"/>
    </location>
</feature>